<keyword evidence="1" id="KW-1133">Transmembrane helix</keyword>
<name>A0A6L5XLQ0_9BACT</name>
<keyword evidence="1" id="KW-0812">Transmembrane</keyword>
<reference evidence="2 3" key="1">
    <citation type="submission" date="2019-09" db="EMBL/GenBank/DDBJ databases">
        <title>In-depth cultivation of the pig gut microbiome towards novel bacterial diversity and tailored functional studies.</title>
        <authorList>
            <person name="Wylensek D."/>
            <person name="Hitch T.C.A."/>
            <person name="Clavel T."/>
        </authorList>
    </citation>
    <scope>NUCLEOTIDE SEQUENCE [LARGE SCALE GENOMIC DNA]</scope>
    <source>
        <strain evidence="2 3">PG-178-WT-4</strain>
    </source>
</reference>
<keyword evidence="3" id="KW-1185">Reference proteome</keyword>
<dbReference type="EMBL" id="VUMH01000007">
    <property type="protein sequence ID" value="MSS28045.1"/>
    <property type="molecule type" value="Genomic_DNA"/>
</dbReference>
<feature type="transmembrane region" description="Helical" evidence="1">
    <location>
        <begin position="21"/>
        <end position="41"/>
    </location>
</feature>
<comment type="caution">
    <text evidence="2">The sequence shown here is derived from an EMBL/GenBank/DDBJ whole genome shotgun (WGS) entry which is preliminary data.</text>
</comment>
<protein>
    <submittedName>
        <fullName evidence="2">Uncharacterized protein</fullName>
    </submittedName>
</protein>
<dbReference type="RefSeq" id="WP_154511071.1">
    <property type="nucleotide sequence ID" value="NZ_DBFWWU010000086.1"/>
</dbReference>
<gene>
    <name evidence="2" type="ORF">FYJ44_08320</name>
</gene>
<organism evidence="2 3">
    <name type="scientific">Desulfovibrio porci</name>
    <dbReference type="NCBI Taxonomy" id="2605782"/>
    <lineage>
        <taxon>Bacteria</taxon>
        <taxon>Pseudomonadati</taxon>
        <taxon>Thermodesulfobacteriota</taxon>
        <taxon>Desulfovibrionia</taxon>
        <taxon>Desulfovibrionales</taxon>
        <taxon>Desulfovibrionaceae</taxon>
        <taxon>Desulfovibrio</taxon>
    </lineage>
</organism>
<evidence type="ECO:0000256" key="1">
    <source>
        <dbReference type="SAM" id="Phobius"/>
    </source>
</evidence>
<keyword evidence="1" id="KW-0472">Membrane</keyword>
<proteinExistence type="predicted"/>
<sequence>MFTIAHRAFAGKKAPDAQAGAGAADFSFAGLLFVVIIRPSLLGAGGVIRRCLLLTCLSTSLLSMPVSRQRHSPWAAFRSVSAQKAPFFLPAPENLASAVATQEL</sequence>
<accession>A0A6L5XLQ0</accession>
<evidence type="ECO:0000313" key="3">
    <source>
        <dbReference type="Proteomes" id="UP000477488"/>
    </source>
</evidence>
<dbReference type="Proteomes" id="UP000477488">
    <property type="component" value="Unassembled WGS sequence"/>
</dbReference>
<dbReference type="AlphaFoldDB" id="A0A6L5XLQ0"/>
<evidence type="ECO:0000313" key="2">
    <source>
        <dbReference type="EMBL" id="MSS28045.1"/>
    </source>
</evidence>